<accession>K0JSK7</accession>
<proteinExistence type="predicted"/>
<sequence>MIYREDPQVPGRGAAAERGRTDPGKISRARGRVSDGKQLLDRDPDELWDDELGAVSGGVNWSSDLDAPPGEHLTVIGPDFDDAAPAKVDW</sequence>
<dbReference type="AlphaFoldDB" id="K0JSK7"/>
<gene>
    <name evidence="2" type="ordered locus">BN6_33850</name>
</gene>
<dbReference type="OrthoDB" id="9777847at2"/>
<dbReference type="STRING" id="1179773.BN6_33850"/>
<feature type="region of interest" description="Disordered" evidence="1">
    <location>
        <begin position="1"/>
        <end position="45"/>
    </location>
</feature>
<dbReference type="RefSeq" id="WP_015100797.1">
    <property type="nucleotide sequence ID" value="NC_019673.1"/>
</dbReference>
<name>K0JSK7_SACES</name>
<dbReference type="PATRIC" id="fig|1179773.3.peg.3383"/>
<feature type="compositionally biased region" description="Basic and acidic residues" evidence="1">
    <location>
        <begin position="15"/>
        <end position="25"/>
    </location>
</feature>
<keyword evidence="3" id="KW-1185">Reference proteome</keyword>
<evidence type="ECO:0000256" key="1">
    <source>
        <dbReference type="SAM" id="MobiDB-lite"/>
    </source>
</evidence>
<evidence type="ECO:0000313" key="2">
    <source>
        <dbReference type="EMBL" id="CCH30685.1"/>
    </source>
</evidence>
<reference evidence="2 3" key="1">
    <citation type="journal article" date="2012" name="BMC Genomics">
        <title>Complete genome sequence of Saccharothrix espanaensis DSM 44229T and comparison to the other completely sequenced Pseudonocardiaceae.</title>
        <authorList>
            <person name="Strobel T."/>
            <person name="Al-Dilaimi A."/>
            <person name="Blom J."/>
            <person name="Gessner A."/>
            <person name="Kalinowski J."/>
            <person name="Luzhetska M."/>
            <person name="Puhler A."/>
            <person name="Szczepanowski R."/>
            <person name="Bechthold A."/>
            <person name="Ruckert C."/>
        </authorList>
    </citation>
    <scope>NUCLEOTIDE SEQUENCE [LARGE SCALE GENOMIC DNA]</scope>
    <source>
        <strain evidence="3">ATCC 51144 / DSM 44229 / JCM 9112 / NBRC 15066 / NRRL 15764</strain>
    </source>
</reference>
<dbReference type="HOGENOM" id="CLU_2438989_0_0_11"/>
<feature type="compositionally biased region" description="Basic and acidic residues" evidence="1">
    <location>
        <begin position="32"/>
        <end position="42"/>
    </location>
</feature>
<dbReference type="KEGG" id="sesp:BN6_33850"/>
<dbReference type="Proteomes" id="UP000006281">
    <property type="component" value="Chromosome"/>
</dbReference>
<dbReference type="EMBL" id="HE804045">
    <property type="protein sequence ID" value="CCH30685.1"/>
    <property type="molecule type" value="Genomic_DNA"/>
</dbReference>
<protein>
    <submittedName>
        <fullName evidence="2">Uncharacterized protein</fullName>
    </submittedName>
</protein>
<organism evidence="2 3">
    <name type="scientific">Saccharothrix espanaensis (strain ATCC 51144 / DSM 44229 / JCM 9112 / NBRC 15066 / NRRL 15764)</name>
    <dbReference type="NCBI Taxonomy" id="1179773"/>
    <lineage>
        <taxon>Bacteria</taxon>
        <taxon>Bacillati</taxon>
        <taxon>Actinomycetota</taxon>
        <taxon>Actinomycetes</taxon>
        <taxon>Pseudonocardiales</taxon>
        <taxon>Pseudonocardiaceae</taxon>
        <taxon>Saccharothrix</taxon>
    </lineage>
</organism>
<evidence type="ECO:0000313" key="3">
    <source>
        <dbReference type="Proteomes" id="UP000006281"/>
    </source>
</evidence>